<dbReference type="STRING" id="1176587.A8C56_12945"/>
<dbReference type="InterPro" id="IPR056823">
    <property type="entry name" value="TEN-like_YD-shell"/>
</dbReference>
<dbReference type="InterPro" id="IPR050708">
    <property type="entry name" value="T6SS_VgrG/RHS"/>
</dbReference>
<dbReference type="PANTHER" id="PTHR32305">
    <property type="match status" value="1"/>
</dbReference>
<evidence type="ECO:0000313" key="4">
    <source>
        <dbReference type="EMBL" id="ANH81768.1"/>
    </source>
</evidence>
<dbReference type="Pfam" id="PF20148">
    <property type="entry name" value="DUF6531"/>
    <property type="match status" value="1"/>
</dbReference>
<dbReference type="KEGG" id="nia:A8C56_12945"/>
<dbReference type="InterPro" id="IPR045351">
    <property type="entry name" value="DUF6531"/>
</dbReference>
<evidence type="ECO:0000313" key="5">
    <source>
        <dbReference type="Proteomes" id="UP000077667"/>
    </source>
</evidence>
<keyword evidence="5" id="KW-1185">Reference proteome</keyword>
<feature type="domain" description="DUF6531" evidence="2">
    <location>
        <begin position="258"/>
        <end position="331"/>
    </location>
</feature>
<evidence type="ECO:0000259" key="3">
    <source>
        <dbReference type="Pfam" id="PF25023"/>
    </source>
</evidence>
<dbReference type="InterPro" id="IPR006530">
    <property type="entry name" value="YD"/>
</dbReference>
<dbReference type="PANTHER" id="PTHR32305:SF15">
    <property type="entry name" value="PROTEIN RHSA-RELATED"/>
    <property type="match status" value="1"/>
</dbReference>
<proteinExistence type="predicted"/>
<organism evidence="4 5">
    <name type="scientific">Niabella ginsenosidivorans</name>
    <dbReference type="NCBI Taxonomy" id="1176587"/>
    <lineage>
        <taxon>Bacteria</taxon>
        <taxon>Pseudomonadati</taxon>
        <taxon>Bacteroidota</taxon>
        <taxon>Chitinophagia</taxon>
        <taxon>Chitinophagales</taxon>
        <taxon>Chitinophagaceae</taxon>
        <taxon>Niabella</taxon>
    </lineage>
</organism>
<dbReference type="Gene3D" id="2.180.10.10">
    <property type="entry name" value="RHS repeat-associated core"/>
    <property type="match status" value="2"/>
</dbReference>
<dbReference type="EMBL" id="CP015772">
    <property type="protein sequence ID" value="ANH81768.1"/>
    <property type="molecule type" value="Genomic_DNA"/>
</dbReference>
<name>A0A1A9I277_9BACT</name>
<keyword evidence="1" id="KW-0677">Repeat</keyword>
<dbReference type="Pfam" id="PF25023">
    <property type="entry name" value="TEN_YD-shell"/>
    <property type="match status" value="1"/>
</dbReference>
<sequence>MNSAAHGLEQTFGEVSNGIQHIQGAMASILPSFPGVSAGKILDLAIGLDFEPTVMPPCPVFPVPHCGLVFDPFALIMGAIASAMPAKPTSLLGKIAAAILDFLRPSVQANNLWICNAGTSVYHLPAFLIHLIPLAKPFSSSELWMGSSTVLANGGPFSTQFHPTLSCNLVGSPSLPRKNKPPKLKYPLMLPTSILICIFSGSGKILAGGPPTIDLFALAMHLGLKGLGKATQKGIDKIPSKYSKLADKLQAVQCKVFGEPVDAVTGSVIATNTDFELPGPLPLQWTRYYYSDAEVEGPLGFNWHHHYNMGLYDMDNGYITLRLADGREATFPKVHISEVFYNREEQLFFRQDEKGFFVTDAEKLVYRFEGAKNKDGYAMLSSVTNAAGFSIRFSYNLKGQLKRIIDSCRRILQVENDQLGRITRIYTVLEDREVNFIQYSYDAAGNMVKTLDVIGAEKHFYYEGHLLAQLTNQSGMNFYWEYEGKGDDARCIHTWGDEGVLEYWAEYKDGVTVTRNSLGHTAEYYYHPNRLIYKIVDENGGITRQSWNKFRELEITINPEGGVVKYDYNEYGKLVAVTNENRQNNNYQYDDRQNLKYTSSFGNHSAFYFYDEQNRLTCRRSSEGRAIHYHYEGPYLTQIKDHGGRTVNFTYDEHNNITKATYYNGLEEHWSYDGLGYITRYTDVRGNSTECKNDDAGNVIYLKEADGNEHHFKYDTSYNLVDAKDRFHHVQFEYGPLGVLRKRIQNNRTVQFNYDTELQLRSIANEGGELYKFGLDGMGNVVNEWGFDGLHRRYLRDGNGRVTKVLRPGERWTQYSYDGVGNIVQEEHSDGSMAAYKYNADSLLIEAFNNDSHIRLTRERNGRIVKETQGAYAVTRKYDVDGNCLHIGSNLGADIQMQYDRQNGLTGITAITAPDQGTPGEASWAAAIHRDATGLELHRQLSGNVGVKTERDRLGRVTRRSIGAHNAEQSRTRYDWGMGNKLNRIVNELDKTSTLFEYDAFDNLISGTYENKNGVTETIYRVPDKIGNLFKTRDRSDRKYSKGGRLQEDDKYVYHYDGEGNIIFKEFKSNPNTAAIVHTEYARKHSLDFKRSGTGWIYEWAGNGLLRKVINPGGKEIEFFYDPLGRRIAKIAYDKNARFYEENTGVVTRWVWDGNVPLHEWKYEGTYPPKKSVDEEGIKEEQEPVENTITWLYEANSFVPCAKLIDNEQYSIVTDYLGTPTHAYNGSGEKVWERELDIYGAVKKETGKKGLVPQLYQGQYVDEDTGLAYNRFRYYDNESGNYISQDPIGLGGGNKFYAYVHDVNSWTDSLGLDPIKNKVDGDAREKIAREQLQKEHPNAKIVKERYLRDANGKSVKDSLTGERRRIDLVVIEDGKVTKVVEVTSHTADKTAQREKEMRIRNEGGTYIREPGKRGKNGLHDISGIETERMNIDLEGHHHH</sequence>
<reference evidence="4 5" key="1">
    <citation type="submission" date="2016-05" db="EMBL/GenBank/DDBJ databases">
        <title>Niabella ginsenosidivorans BS26 whole genome sequencing.</title>
        <authorList>
            <person name="Im W.T."/>
            <person name="Siddiqi M.Z."/>
        </authorList>
    </citation>
    <scope>NUCLEOTIDE SEQUENCE [LARGE SCALE GENOMIC DNA]</scope>
    <source>
        <strain evidence="4 5">BS26</strain>
    </source>
</reference>
<dbReference type="InterPro" id="IPR022385">
    <property type="entry name" value="Rhs_assc_core"/>
</dbReference>
<protein>
    <recommendedName>
        <fullName evidence="6">Type IV secretion protein Rhs</fullName>
    </recommendedName>
</protein>
<evidence type="ECO:0000259" key="2">
    <source>
        <dbReference type="Pfam" id="PF20148"/>
    </source>
</evidence>
<evidence type="ECO:0000256" key="1">
    <source>
        <dbReference type="ARBA" id="ARBA00022737"/>
    </source>
</evidence>
<evidence type="ECO:0008006" key="6">
    <source>
        <dbReference type="Google" id="ProtNLM"/>
    </source>
</evidence>
<dbReference type="Proteomes" id="UP000077667">
    <property type="component" value="Chromosome"/>
</dbReference>
<accession>A0A1A9I277</accession>
<feature type="domain" description="Teneurin-like YD-shell" evidence="3">
    <location>
        <begin position="1189"/>
        <end position="1286"/>
    </location>
</feature>
<gene>
    <name evidence="4" type="ORF">A8C56_12945</name>
</gene>
<dbReference type="NCBIfam" id="TIGR01643">
    <property type="entry name" value="YD_repeat_2x"/>
    <property type="match status" value="1"/>
</dbReference>
<dbReference type="NCBIfam" id="TIGR03696">
    <property type="entry name" value="Rhs_assc_core"/>
    <property type="match status" value="1"/>
</dbReference>